<feature type="region of interest" description="Disordered" evidence="1">
    <location>
        <begin position="1"/>
        <end position="50"/>
    </location>
</feature>
<dbReference type="RefSeq" id="WP_204067870.1">
    <property type="nucleotide sequence ID" value="NZ_BOOJ01000057.1"/>
</dbReference>
<sequence>MRNHRRSSSGSSSYRRSSSVGGPWLIGTGRPRRRHPVRLPAPAGGERPVHDIGDLGDGLIQRLFTAALHLHSALPDVHDDRAARRIQESLITLDQAVRELRGAAFGMRRGQR</sequence>
<protein>
    <submittedName>
        <fullName evidence="2">Uncharacterized protein</fullName>
    </submittedName>
</protein>
<dbReference type="AlphaFoldDB" id="A0A8J3SJZ1"/>
<gene>
    <name evidence="2" type="ORF">Psi01_64130</name>
</gene>
<evidence type="ECO:0000313" key="2">
    <source>
        <dbReference type="EMBL" id="GIH95783.1"/>
    </source>
</evidence>
<keyword evidence="3" id="KW-1185">Reference proteome</keyword>
<accession>A0A8J3SJZ1</accession>
<evidence type="ECO:0000256" key="1">
    <source>
        <dbReference type="SAM" id="MobiDB-lite"/>
    </source>
</evidence>
<dbReference type="Proteomes" id="UP000619788">
    <property type="component" value="Unassembled WGS sequence"/>
</dbReference>
<proteinExistence type="predicted"/>
<reference evidence="2 3" key="1">
    <citation type="submission" date="2021-01" db="EMBL/GenBank/DDBJ databases">
        <title>Whole genome shotgun sequence of Planobispora siamensis NBRC 107568.</title>
        <authorList>
            <person name="Komaki H."/>
            <person name="Tamura T."/>
        </authorList>
    </citation>
    <scope>NUCLEOTIDE SEQUENCE [LARGE SCALE GENOMIC DNA]</scope>
    <source>
        <strain evidence="2 3">NBRC 107568</strain>
    </source>
</reference>
<organism evidence="2 3">
    <name type="scientific">Planobispora siamensis</name>
    <dbReference type="NCBI Taxonomy" id="936338"/>
    <lineage>
        <taxon>Bacteria</taxon>
        <taxon>Bacillati</taxon>
        <taxon>Actinomycetota</taxon>
        <taxon>Actinomycetes</taxon>
        <taxon>Streptosporangiales</taxon>
        <taxon>Streptosporangiaceae</taxon>
        <taxon>Planobispora</taxon>
    </lineage>
</organism>
<evidence type="ECO:0000313" key="3">
    <source>
        <dbReference type="Proteomes" id="UP000619788"/>
    </source>
</evidence>
<dbReference type="EMBL" id="BOOJ01000057">
    <property type="protein sequence ID" value="GIH95783.1"/>
    <property type="molecule type" value="Genomic_DNA"/>
</dbReference>
<feature type="compositionally biased region" description="Low complexity" evidence="1">
    <location>
        <begin position="8"/>
        <end position="19"/>
    </location>
</feature>
<comment type="caution">
    <text evidence="2">The sequence shown here is derived from an EMBL/GenBank/DDBJ whole genome shotgun (WGS) entry which is preliminary data.</text>
</comment>
<name>A0A8J3SJZ1_9ACTN</name>